<dbReference type="AlphaFoldDB" id="A0A0R2G5C1"/>
<feature type="compositionally biased region" description="Polar residues" evidence="5">
    <location>
        <begin position="405"/>
        <end position="417"/>
    </location>
</feature>
<evidence type="ECO:0000256" key="5">
    <source>
        <dbReference type="SAM" id="MobiDB-lite"/>
    </source>
</evidence>
<dbReference type="eggNOG" id="COG3209">
    <property type="taxonomic scope" value="Bacteria"/>
</dbReference>
<dbReference type="Gene3D" id="2.60.40.10">
    <property type="entry name" value="Immunoglobulins"/>
    <property type="match status" value="7"/>
</dbReference>
<evidence type="ECO:0000313" key="7">
    <source>
        <dbReference type="EMBL" id="KRN32444.1"/>
    </source>
</evidence>
<dbReference type="NCBIfam" id="TIGR01167">
    <property type="entry name" value="LPXTG_anchor"/>
    <property type="match status" value="1"/>
</dbReference>
<dbReference type="RefSeq" id="WP_022791408.1">
    <property type="nucleotide sequence ID" value="NZ_ATUU01000002.1"/>
</dbReference>
<dbReference type="InterPro" id="IPR013783">
    <property type="entry name" value="Ig-like_fold"/>
</dbReference>
<comment type="caution">
    <text evidence="7">The sequence shown here is derived from an EMBL/GenBank/DDBJ whole genome shotgun (WGS) entry which is preliminary data.</text>
</comment>
<reference evidence="7 8" key="1">
    <citation type="journal article" date="2015" name="Genome Announc.">
        <title>Expanding the biotechnology potential of lactobacilli through comparative genomics of 213 strains and associated genera.</title>
        <authorList>
            <person name="Sun Z."/>
            <person name="Harris H.M."/>
            <person name="McCann A."/>
            <person name="Guo C."/>
            <person name="Argimon S."/>
            <person name="Zhang W."/>
            <person name="Yang X."/>
            <person name="Jeffery I.B."/>
            <person name="Cooney J.C."/>
            <person name="Kagawa T.F."/>
            <person name="Liu W."/>
            <person name="Song Y."/>
            <person name="Salvetti E."/>
            <person name="Wrobel A."/>
            <person name="Rasinkangas P."/>
            <person name="Parkhill J."/>
            <person name="Rea M.C."/>
            <person name="O'Sullivan O."/>
            <person name="Ritari J."/>
            <person name="Douillard F.P."/>
            <person name="Paul Ross R."/>
            <person name="Yang R."/>
            <person name="Briner A.E."/>
            <person name="Felis G.E."/>
            <person name="de Vos W.M."/>
            <person name="Barrangou R."/>
            <person name="Klaenhammer T.R."/>
            <person name="Caufield P.W."/>
            <person name="Cui Y."/>
            <person name="Zhang H."/>
            <person name="O'Toole P.W."/>
        </authorList>
    </citation>
    <scope>NUCLEOTIDE SEQUENCE [LARGE SCALE GENOMIC DNA]</scope>
    <source>
        <strain evidence="7 8">DSM 20190</strain>
    </source>
</reference>
<organism evidence="7 8">
    <name type="scientific">Weissella halotolerans DSM 20190</name>
    <dbReference type="NCBI Taxonomy" id="1123500"/>
    <lineage>
        <taxon>Bacteria</taxon>
        <taxon>Bacillati</taxon>
        <taxon>Bacillota</taxon>
        <taxon>Bacilli</taxon>
        <taxon>Lactobacillales</taxon>
        <taxon>Lactobacillaceae</taxon>
        <taxon>Weissella</taxon>
    </lineage>
</organism>
<feature type="domain" description="Gram-positive cocci surface proteins LPxTG" evidence="6">
    <location>
        <begin position="909"/>
        <end position="943"/>
    </location>
</feature>
<keyword evidence="4" id="KW-0572">Peptidoglycan-anchor</keyword>
<dbReference type="InterPro" id="IPR041498">
    <property type="entry name" value="Big_6"/>
</dbReference>
<dbReference type="InParanoid" id="A0A0R2G5C1"/>
<dbReference type="Pfam" id="PF17936">
    <property type="entry name" value="Big_6"/>
    <property type="match status" value="4"/>
</dbReference>
<evidence type="ECO:0000313" key="8">
    <source>
        <dbReference type="Proteomes" id="UP000051296"/>
    </source>
</evidence>
<dbReference type="STRING" id="1123500.GCA_000420365_00626"/>
<keyword evidence="1" id="KW-0134">Cell wall</keyword>
<dbReference type="PROSITE" id="PS50847">
    <property type="entry name" value="GRAM_POS_ANCHORING"/>
    <property type="match status" value="1"/>
</dbReference>
<keyword evidence="3" id="KW-0732">Signal</keyword>
<evidence type="ECO:0000256" key="3">
    <source>
        <dbReference type="ARBA" id="ARBA00022729"/>
    </source>
</evidence>
<protein>
    <recommendedName>
        <fullName evidence="6">Gram-positive cocci surface proteins LPxTG domain-containing protein</fullName>
    </recommendedName>
</protein>
<feature type="region of interest" description="Disordered" evidence="5">
    <location>
        <begin position="245"/>
        <end position="264"/>
    </location>
</feature>
<evidence type="ECO:0000259" key="6">
    <source>
        <dbReference type="PROSITE" id="PS50847"/>
    </source>
</evidence>
<dbReference type="Pfam" id="PF00746">
    <property type="entry name" value="Gram_pos_anchor"/>
    <property type="match status" value="1"/>
</dbReference>
<evidence type="ECO:0000256" key="2">
    <source>
        <dbReference type="ARBA" id="ARBA00022525"/>
    </source>
</evidence>
<evidence type="ECO:0000256" key="4">
    <source>
        <dbReference type="ARBA" id="ARBA00023088"/>
    </source>
</evidence>
<proteinExistence type="predicted"/>
<name>A0A0R2G5C1_9LACO</name>
<gene>
    <name evidence="7" type="ORF">IV68_GL000797</name>
</gene>
<keyword evidence="8" id="KW-1185">Reference proteome</keyword>
<dbReference type="InterPro" id="IPR019931">
    <property type="entry name" value="LPXTG_anchor"/>
</dbReference>
<keyword evidence="2" id="KW-0964">Secreted</keyword>
<sequence>MTHYVDAETGQALMDNVTQDGWTNQEYTTGRPASIQKDGKTYYLVIHEEPANRNGVFSPFKKGYVQFSDRFVGYGVKMTQITDDGVMSFNLYKKDSAGNWVLTSEPTKTIAPGQPEQYYSIQNVGKLIIRNPYVTGQLDSYNITYEYDARVPQTTITTPVTNESSTISGMADETTAKPGDTVNVYGTDGQLIGSTTVGADLSWTIDVPAGTTLEPGKTVTAEVLNPASGQGGKATKVVADTRVPNTTMNPVKDTDTSVSGEIGTSGKPGDLIVVTDAAGNKIGETKVQADGTWRIDNLPVGTLKPNTDVKAVITNPLNNESTSASQKVTDTRVPDVVIDGVDESSTAITGEVGPNGQPGDEITVVDSHNQVIGTTKVDQNGSWSLPIPEGTSLAYGDKIQVTIKNPANNQTGSNETTVTDKHLPDVTLNPVKDTDRVISGTAGTTGKPGDQVVVTDADGKKIGETTVKDDGTWSLPVPEDVDLQPNTKVTATATNPKDPSQTPAVAKQLVEDTRKPSITVDPIKDSDAIITGTAGATGKPGDQVVVKDAHGKVIGETKVQADGTWTISNVPAGSLEANTKVTATITNPNNPGDPTLVEVPVADTRVPGATIDPVEAGADTLTGQTSNAQPGDIITVTDNAGNIIGSPQVQADGTWTLPVPQGTTLNPGDMVKVHITNPNNGQGASDQTIVGQYRTPDVTINDVQSDTTSISGTAGESGLPGDRIVVTDGNGRIIGKTSIKEDGTWSIPLPNGMDLQPGAEITATATNPKNGRTAFAKTLVIDAANPVVTIDHVHTNDQQITGSGTVGGIVTVTDEVGRKLGATVVDVSGHWTIKVPSDYVLKDGTRLVATITNRINGKTAIAKTVVVTTLLEKAREQTTPAELARQAAQAVKPTKAVTKQTLAKTEQALPKTGERATNTLTVVGVIGLMLGMLGRESKKRREN</sequence>
<dbReference type="EMBL" id="JQAX01000002">
    <property type="protein sequence ID" value="KRN32444.1"/>
    <property type="molecule type" value="Genomic_DNA"/>
</dbReference>
<dbReference type="OrthoDB" id="2249813at2"/>
<dbReference type="PATRIC" id="fig|1123500.6.peg.804"/>
<dbReference type="NCBIfam" id="NF033510">
    <property type="entry name" value="Ca_tandemer"/>
    <property type="match status" value="6"/>
</dbReference>
<evidence type="ECO:0000256" key="1">
    <source>
        <dbReference type="ARBA" id="ARBA00022512"/>
    </source>
</evidence>
<accession>A0A0R2G5C1</accession>
<dbReference type="Proteomes" id="UP000051296">
    <property type="component" value="Unassembled WGS sequence"/>
</dbReference>
<feature type="region of interest" description="Disordered" evidence="5">
    <location>
        <begin position="405"/>
        <end position="428"/>
    </location>
</feature>